<keyword evidence="11 15" id="KW-0804">Transcription</keyword>
<evidence type="ECO:0000256" key="15">
    <source>
        <dbReference type="RuleBase" id="RU363031"/>
    </source>
</evidence>
<dbReference type="PANTHER" id="PTHR20856">
    <property type="entry name" value="DNA-DIRECTED RNA POLYMERASE I SUBUNIT 2"/>
    <property type="match status" value="1"/>
</dbReference>
<dbReference type="Pfam" id="PF04566">
    <property type="entry name" value="RNA_pol_Rpb2_4"/>
    <property type="match status" value="1"/>
</dbReference>
<comment type="similarity">
    <text evidence="2 14">Belongs to the RNA polymerase beta chain family.</text>
</comment>
<evidence type="ECO:0000259" key="23">
    <source>
        <dbReference type="Pfam" id="PF04567"/>
    </source>
</evidence>
<name>Q1WMR3_COPDI</name>
<dbReference type="Gene3D" id="3.90.1070.20">
    <property type="match status" value="1"/>
</dbReference>
<feature type="domain" description="RNA polymerase Rpb2" evidence="21">
    <location>
        <begin position="505"/>
        <end position="567"/>
    </location>
</feature>
<evidence type="ECO:0000256" key="5">
    <source>
        <dbReference type="ARBA" id="ARBA00022679"/>
    </source>
</evidence>
<dbReference type="InterPro" id="IPR007646">
    <property type="entry name" value="RNA_pol_Rpb2_4"/>
</dbReference>
<feature type="domain" description="RNA polymerase beta subunit protrusion" evidence="20">
    <location>
        <begin position="64"/>
        <end position="479"/>
    </location>
</feature>
<dbReference type="InterPro" id="IPR007121">
    <property type="entry name" value="RNA_pol_bsu_CS"/>
</dbReference>
<dbReference type="Pfam" id="PF04561">
    <property type="entry name" value="RNA_pol_Rpb2_2"/>
    <property type="match status" value="1"/>
</dbReference>
<dbReference type="FunFam" id="2.40.50.150:FF:000002">
    <property type="entry name" value="DNA-directed RNA polymerase subunit beta"/>
    <property type="match status" value="1"/>
</dbReference>
<comment type="catalytic activity">
    <reaction evidence="13 15">
        <text>RNA(n) + a ribonucleoside 5'-triphosphate = RNA(n+1) + diphosphate</text>
        <dbReference type="Rhea" id="RHEA:21248"/>
        <dbReference type="Rhea" id="RHEA-COMP:14527"/>
        <dbReference type="Rhea" id="RHEA-COMP:17342"/>
        <dbReference type="ChEBI" id="CHEBI:33019"/>
        <dbReference type="ChEBI" id="CHEBI:61557"/>
        <dbReference type="ChEBI" id="CHEBI:140395"/>
        <dbReference type="EC" id="2.7.7.6"/>
    </reaction>
</comment>
<evidence type="ECO:0000259" key="20">
    <source>
        <dbReference type="Pfam" id="PF04563"/>
    </source>
</evidence>
<dbReference type="Pfam" id="PF04563">
    <property type="entry name" value="RNA_pol_Rpb2_1"/>
    <property type="match status" value="1"/>
</dbReference>
<dbReference type="Gene3D" id="3.90.1110.10">
    <property type="entry name" value="RNA polymerase Rpb2, domain 2"/>
    <property type="match status" value="1"/>
</dbReference>
<evidence type="ECO:0000256" key="12">
    <source>
        <dbReference type="ARBA" id="ARBA00023242"/>
    </source>
</evidence>
<reference evidence="24" key="1">
    <citation type="journal article" date="2006" name="Genetics">
        <title>Evolution of the bipolar mating system of the mushroom Coprinellus disseminatus from its tetrapolar ancestors involves loss of mating-type-specific pheromone receptor function.</title>
        <authorList>
            <person name="James T.Y."/>
            <person name="Srivilai P."/>
            <person name="Kuees U."/>
            <person name="Vilgalys R."/>
        </authorList>
    </citation>
    <scope>NUCLEOTIDE SEQUENCE</scope>
    <source>
        <strain evidence="24">C345.1</strain>
    </source>
</reference>
<feature type="domain" description="RNA polymerase Rpb2" evidence="23">
    <location>
        <begin position="691"/>
        <end position="761"/>
    </location>
</feature>
<gene>
    <name evidence="24" type="primary">RPB2</name>
</gene>
<feature type="domain" description="RNA polymerase Rpb2" evidence="19">
    <location>
        <begin position="241"/>
        <end position="431"/>
    </location>
</feature>
<organism evidence="24">
    <name type="scientific">Coprinellus disseminatus</name>
    <name type="common">Fairy ink cap fungus</name>
    <dbReference type="NCBI Taxonomy" id="71703"/>
    <lineage>
        <taxon>Eukaryota</taxon>
        <taxon>Fungi</taxon>
        <taxon>Dikarya</taxon>
        <taxon>Basidiomycota</taxon>
        <taxon>Agaricomycotina</taxon>
        <taxon>Agaricomycetes</taxon>
        <taxon>Agaricomycetidae</taxon>
        <taxon>Agaricales</taxon>
        <taxon>Agaricineae</taxon>
        <taxon>Psathyrellaceae</taxon>
        <taxon>Coprinellus</taxon>
    </lineage>
</organism>
<dbReference type="Gene3D" id="3.90.1800.10">
    <property type="entry name" value="RNA polymerase alpha subunit dimerisation domain"/>
    <property type="match status" value="1"/>
</dbReference>
<evidence type="ECO:0000259" key="17">
    <source>
        <dbReference type="Pfam" id="PF00562"/>
    </source>
</evidence>
<dbReference type="InterPro" id="IPR037034">
    <property type="entry name" value="RNA_pol_Rpb2_2_sf"/>
</dbReference>
<dbReference type="GO" id="GO:0003677">
    <property type="term" value="F:DNA binding"/>
    <property type="evidence" value="ECO:0007669"/>
    <property type="project" value="InterPro"/>
</dbReference>
<comment type="subcellular location">
    <subcellularLocation>
        <location evidence="1">Nucleus</location>
    </subcellularLocation>
</comment>
<dbReference type="FunFam" id="3.90.1100.10:FF:000003">
    <property type="entry name" value="DNA-directed RNA polymerase subunit beta"/>
    <property type="match status" value="1"/>
</dbReference>
<dbReference type="Pfam" id="PF00562">
    <property type="entry name" value="RNA_pol_Rpb2_6"/>
    <property type="match status" value="1"/>
</dbReference>
<feature type="domain" description="RNA polymerase Rpb2" evidence="18">
    <location>
        <begin position="1142"/>
        <end position="1233"/>
    </location>
</feature>
<keyword evidence="8" id="KW-0863">Zinc-finger</keyword>
<evidence type="ECO:0000256" key="16">
    <source>
        <dbReference type="SAM" id="MobiDB-lite"/>
    </source>
</evidence>
<dbReference type="FunFam" id="3.90.1070.20:FF:000001">
    <property type="entry name" value="DNA-directed RNA polymerase subunit beta"/>
    <property type="match status" value="1"/>
</dbReference>
<dbReference type="InterPro" id="IPR014724">
    <property type="entry name" value="RNA_pol_RPB2_OB-fold"/>
</dbReference>
<dbReference type="AlphaFoldDB" id="Q1WMR3"/>
<accession>Q1WMR3</accession>
<evidence type="ECO:0000259" key="19">
    <source>
        <dbReference type="Pfam" id="PF04561"/>
    </source>
</evidence>
<dbReference type="InterPro" id="IPR007641">
    <property type="entry name" value="RNA_pol_Rpb2_7"/>
</dbReference>
<evidence type="ECO:0000259" key="22">
    <source>
        <dbReference type="Pfam" id="PF04566"/>
    </source>
</evidence>
<dbReference type="PROSITE" id="PS01166">
    <property type="entry name" value="RNA_POL_BETA"/>
    <property type="match status" value="1"/>
</dbReference>
<comment type="subunit">
    <text evidence="3">Component of the RNA polymerase II (Pol II) complex consisting of 12 subunits.</text>
</comment>
<evidence type="ECO:0000256" key="14">
    <source>
        <dbReference type="RuleBase" id="RU000434"/>
    </source>
</evidence>
<evidence type="ECO:0000256" key="1">
    <source>
        <dbReference type="ARBA" id="ARBA00004123"/>
    </source>
</evidence>
<dbReference type="GO" id="GO:0032549">
    <property type="term" value="F:ribonucleoside binding"/>
    <property type="evidence" value="ECO:0007669"/>
    <property type="project" value="InterPro"/>
</dbReference>
<evidence type="ECO:0000313" key="24">
    <source>
        <dbReference type="EMBL" id="AAZ14928.1"/>
    </source>
</evidence>
<sequence length="1241" mass="141033">MSQGRSTIPLLWARAELSCVGDFTQEHYSYDDPNYGMDDDGDDFAEITQEDCWTVITSFFDQKGLVRQQLDSFDEFVQNTMQELVDENADLILDQADQHTGHDTDMTRRYEIKFGQIYLSRPTVTEADGSVFPLFPQEARLRNLTYSSPLYVEMKKRVLIGREDPDGVPGDIQWETEQEDTGEPEKIWIGKVPIMLRSSFCILHQLRDNELYDLNECPYDSGGYFIINGSEKVLIAQERMATNHVYVFAKAQPSPINFLAEIRSAVEKGGKTISQFQVKMFHRNQERSMGNVMKATIPYIKVDIPIWVVFRALGVISDRDILEHICYDMQDAQMLEMLKPCIDDGFVIQDREVALDFIGNRGTTTGLSRERRIRYAQEILQKEMLPHISMAEGSESKKAYFFGYMIHRLLLAALERRELDDRDHFGKKRLDLAGPLLAGLFRMLFRKLTKDVYRYLQKCVETHKEFNLTLAVKQQTITNGLKYSLATGNWGDQKKTMSSKAGVSQVLNRYTYASTLSHLRRCNTPLGREGKIAKPRQLHNTHWGMVCPAETPEGQACGLVKNLALMSCISVGSYSAPVIEFLEEWGLESLEENAHSSTPCTKVFVNGVWMGVHRDPANLVKTIKKLRRKDDISPEVSVVRDIRERELRLYTDAGRVCRPLFIVENQQLLLQKKHIGWLNDGVDDQGEPYKWENLIKSGVIELLDAEEEETVMISMTPEDLDISRRQAEGEETPENDAEFDPAARLKAGTHAHTWTHCEIHPSMILGICASIIPFPDHNQSPRNTYQSAMGKQAMGIYLTNFLVRMDTMANILYYPQKPLATTRSMEYLKFRELPAGQNAIVAILCYSGYNQEDSVIMNQSSIDRGLFRSMYYRSYMDLEKKSGALQLEEFEKPTRDTTLRMKHGTYDKIEDDGFIAPGTNVTGEDIIIGKTAPIPPDSEELGQRTRAHTRRDVSTPLKSTENGIVDQVLITTNAEGQKFVKVRVRSTRIPQIGDKFASRHGQKGTIGITYRQEDMPFTCEGIVPDLIINPHAIPSRMTIGHLVECLLSKVATLIGNEGDATPFTDLTVEAVSNFLRQKGYQSRGLEVMYHGHTGRKLQAQVYLGPTYYQRLKHMVDDKIHSRARGPVQILTRQPVEGRSRDGGLRFGEMERDCMISHGIAGFLKERLFEASDAYRLHVCDICGLTAIANLKKQSFECRACKNKTACSQLYIPYAAKLLFQELQSMNIAARLYTVSSGRIRD</sequence>
<dbReference type="Pfam" id="PF04560">
    <property type="entry name" value="RNA_pol_Rpb2_7"/>
    <property type="match status" value="1"/>
</dbReference>
<evidence type="ECO:0000256" key="7">
    <source>
        <dbReference type="ARBA" id="ARBA00022723"/>
    </source>
</evidence>
<protein>
    <recommendedName>
        <fullName evidence="15">DNA-directed RNA polymerase subunit beta</fullName>
        <ecNumber evidence="15">2.7.7.6</ecNumber>
    </recommendedName>
</protein>
<keyword evidence="9" id="KW-0862">Zinc</keyword>
<dbReference type="NCBIfam" id="NF007175">
    <property type="entry name" value="PRK09606.1"/>
    <property type="match status" value="1"/>
</dbReference>
<dbReference type="GO" id="GO:0008270">
    <property type="term" value="F:zinc ion binding"/>
    <property type="evidence" value="ECO:0007669"/>
    <property type="project" value="UniProtKB-KW"/>
</dbReference>
<dbReference type="Gene3D" id="2.40.50.150">
    <property type="match status" value="1"/>
</dbReference>
<proteinExistence type="inferred from homology"/>
<dbReference type="InterPro" id="IPR015712">
    <property type="entry name" value="DNA-dir_RNA_pol_su2"/>
</dbReference>
<keyword evidence="4 15" id="KW-0240">DNA-directed RNA polymerase</keyword>
<feature type="region of interest" description="Disordered" evidence="16">
    <location>
        <begin position="930"/>
        <end position="955"/>
    </location>
</feature>
<dbReference type="InterPro" id="IPR037033">
    <property type="entry name" value="DNA-dir_RNAP_su2_hyb_sf"/>
</dbReference>
<dbReference type="FunFam" id="3.90.1110.10:FF:000003">
    <property type="entry name" value="DNA-directed RNA polymerase subunit beta"/>
    <property type="match status" value="1"/>
</dbReference>
<keyword evidence="6 15" id="KW-0548">Nucleotidyltransferase</keyword>
<dbReference type="GO" id="GO:0003899">
    <property type="term" value="F:DNA-directed RNA polymerase activity"/>
    <property type="evidence" value="ECO:0007669"/>
    <property type="project" value="UniProtKB-EC"/>
</dbReference>
<keyword evidence="7" id="KW-0479">Metal-binding</keyword>
<keyword evidence="10" id="KW-0460">Magnesium</keyword>
<dbReference type="InterPro" id="IPR007644">
    <property type="entry name" value="RNA_pol_bsu_protrusion"/>
</dbReference>
<dbReference type="EC" id="2.7.7.6" evidence="15"/>
<dbReference type="GO" id="GO:0031047">
    <property type="term" value="P:regulatory ncRNA-mediated gene silencing"/>
    <property type="evidence" value="ECO:0007669"/>
    <property type="project" value="UniProtKB-ARBA"/>
</dbReference>
<dbReference type="GO" id="GO:0006351">
    <property type="term" value="P:DNA-templated transcription"/>
    <property type="evidence" value="ECO:0007669"/>
    <property type="project" value="InterPro"/>
</dbReference>
<dbReference type="InterPro" id="IPR007642">
    <property type="entry name" value="RNA_pol_Rpb2_2"/>
</dbReference>
<feature type="domain" description="RNA polymerase Rpb2" evidence="22">
    <location>
        <begin position="603"/>
        <end position="664"/>
    </location>
</feature>
<evidence type="ECO:0000256" key="8">
    <source>
        <dbReference type="ARBA" id="ARBA00022771"/>
    </source>
</evidence>
<dbReference type="InterPro" id="IPR007645">
    <property type="entry name" value="RNA_pol_Rpb2_3"/>
</dbReference>
<keyword evidence="12" id="KW-0539">Nucleus</keyword>
<dbReference type="Pfam" id="PF04565">
    <property type="entry name" value="RNA_pol_Rpb2_3"/>
    <property type="match status" value="1"/>
</dbReference>
<dbReference type="InterPro" id="IPR007647">
    <property type="entry name" value="RNA_pol_Rpb2_5"/>
</dbReference>
<dbReference type="Pfam" id="PF04567">
    <property type="entry name" value="RNA_pol_Rpb2_5"/>
    <property type="match status" value="1"/>
</dbReference>
<dbReference type="Gene3D" id="2.40.270.10">
    <property type="entry name" value="DNA-directed RNA polymerase, subunit 2, domain 6"/>
    <property type="match status" value="1"/>
</dbReference>
<feature type="domain" description="DNA-directed RNA polymerase subunit 2 hybrid-binding" evidence="17">
    <location>
        <begin position="768"/>
        <end position="1140"/>
    </location>
</feature>
<dbReference type="FunFam" id="3.90.1800.10:FF:000002">
    <property type="entry name" value="DNA-directed RNA polymerase subunit beta"/>
    <property type="match status" value="1"/>
</dbReference>
<evidence type="ECO:0000256" key="10">
    <source>
        <dbReference type="ARBA" id="ARBA00022842"/>
    </source>
</evidence>
<evidence type="ECO:0000256" key="11">
    <source>
        <dbReference type="ARBA" id="ARBA00023163"/>
    </source>
</evidence>
<dbReference type="Gene3D" id="3.90.1100.10">
    <property type="match status" value="1"/>
</dbReference>
<keyword evidence="5 15" id="KW-0808">Transferase</keyword>
<comment type="function">
    <text evidence="15">DNA-dependent RNA polymerase catalyzes the transcription of DNA into RNA using the four ribonucleoside triphosphates as substrates.</text>
</comment>
<evidence type="ECO:0000256" key="9">
    <source>
        <dbReference type="ARBA" id="ARBA00022833"/>
    </source>
</evidence>
<evidence type="ECO:0000256" key="6">
    <source>
        <dbReference type="ARBA" id="ARBA00022695"/>
    </source>
</evidence>
<evidence type="ECO:0000256" key="4">
    <source>
        <dbReference type="ARBA" id="ARBA00022478"/>
    </source>
</evidence>
<evidence type="ECO:0000259" key="21">
    <source>
        <dbReference type="Pfam" id="PF04565"/>
    </source>
</evidence>
<dbReference type="FunFam" id="3.90.1100.10:FF:000005">
    <property type="entry name" value="DNA-directed RNA polymerase subunit beta"/>
    <property type="match status" value="1"/>
</dbReference>
<dbReference type="SUPFAM" id="SSF64484">
    <property type="entry name" value="beta and beta-prime subunits of DNA dependent RNA-polymerase"/>
    <property type="match status" value="1"/>
</dbReference>
<dbReference type="GO" id="GO:0005665">
    <property type="term" value="C:RNA polymerase II, core complex"/>
    <property type="evidence" value="ECO:0007669"/>
    <property type="project" value="UniProtKB-ARBA"/>
</dbReference>
<dbReference type="EMBL" id="DQ056143">
    <property type="protein sequence ID" value="AAZ14928.1"/>
    <property type="molecule type" value="Genomic_DNA"/>
</dbReference>
<evidence type="ECO:0000256" key="13">
    <source>
        <dbReference type="ARBA" id="ARBA00048552"/>
    </source>
</evidence>
<evidence type="ECO:0000256" key="2">
    <source>
        <dbReference type="ARBA" id="ARBA00006835"/>
    </source>
</evidence>
<dbReference type="InterPro" id="IPR007120">
    <property type="entry name" value="DNA-dir_RNAP_su2_dom"/>
</dbReference>
<evidence type="ECO:0000259" key="18">
    <source>
        <dbReference type="Pfam" id="PF04560"/>
    </source>
</evidence>
<dbReference type="CDD" id="cd00653">
    <property type="entry name" value="RNA_pol_B_RPB2"/>
    <property type="match status" value="1"/>
</dbReference>
<evidence type="ECO:0000256" key="3">
    <source>
        <dbReference type="ARBA" id="ARBA00011730"/>
    </source>
</evidence>